<dbReference type="Gene3D" id="1.20.1070.10">
    <property type="entry name" value="Rhodopsin 7-helix transmembrane proteins"/>
    <property type="match status" value="1"/>
</dbReference>
<name>A0AAV7PCH5_PLEWA</name>
<dbReference type="Proteomes" id="UP001066276">
    <property type="component" value="Chromosome 7"/>
</dbReference>
<proteinExistence type="predicted"/>
<evidence type="ECO:0000313" key="7">
    <source>
        <dbReference type="EMBL" id="KAJ1123418.1"/>
    </source>
</evidence>
<evidence type="ECO:0000313" key="8">
    <source>
        <dbReference type="Proteomes" id="UP001066276"/>
    </source>
</evidence>
<dbReference type="PRINTS" id="PR00237">
    <property type="entry name" value="GPCRRHODOPSN"/>
</dbReference>
<evidence type="ECO:0000256" key="1">
    <source>
        <dbReference type="ARBA" id="ARBA00004370"/>
    </source>
</evidence>
<feature type="transmembrane region" description="Helical" evidence="5">
    <location>
        <begin position="37"/>
        <end position="57"/>
    </location>
</feature>
<reference evidence="7" key="1">
    <citation type="journal article" date="2022" name="bioRxiv">
        <title>Sequencing and chromosome-scale assembly of the giantPleurodeles waltlgenome.</title>
        <authorList>
            <person name="Brown T."/>
            <person name="Elewa A."/>
            <person name="Iarovenko S."/>
            <person name="Subramanian E."/>
            <person name="Araus A.J."/>
            <person name="Petzold A."/>
            <person name="Susuki M."/>
            <person name="Suzuki K.-i.T."/>
            <person name="Hayashi T."/>
            <person name="Toyoda A."/>
            <person name="Oliveira C."/>
            <person name="Osipova E."/>
            <person name="Leigh N.D."/>
            <person name="Simon A."/>
            <person name="Yun M.H."/>
        </authorList>
    </citation>
    <scope>NUCLEOTIDE SEQUENCE</scope>
    <source>
        <strain evidence="7">20211129_DDA</strain>
        <tissue evidence="7">Liver</tissue>
    </source>
</reference>
<comment type="subcellular location">
    <subcellularLocation>
        <location evidence="1">Membrane</location>
    </subcellularLocation>
</comment>
<evidence type="ECO:0000256" key="5">
    <source>
        <dbReference type="SAM" id="Phobius"/>
    </source>
</evidence>
<dbReference type="AlphaFoldDB" id="A0AAV7PCH5"/>
<dbReference type="EMBL" id="JANPWB010000011">
    <property type="protein sequence ID" value="KAJ1123418.1"/>
    <property type="molecule type" value="Genomic_DNA"/>
</dbReference>
<feature type="transmembrane region" description="Helical" evidence="5">
    <location>
        <begin position="236"/>
        <end position="257"/>
    </location>
</feature>
<dbReference type="PANTHER" id="PTHR24244:SF0">
    <property type="entry name" value="G-PROTEIN COUPLED RECEPTORS FAMILY 1 PROFILE DOMAIN-CONTAINING PROTEIN"/>
    <property type="match status" value="1"/>
</dbReference>
<dbReference type="GO" id="GO:0008188">
    <property type="term" value="F:neuropeptide receptor activity"/>
    <property type="evidence" value="ECO:0007669"/>
    <property type="project" value="InterPro"/>
</dbReference>
<keyword evidence="2 5" id="KW-0812">Transmembrane</keyword>
<evidence type="ECO:0000259" key="6">
    <source>
        <dbReference type="PROSITE" id="PS50262"/>
    </source>
</evidence>
<keyword evidence="8" id="KW-1185">Reference proteome</keyword>
<feature type="transmembrane region" description="Helical" evidence="5">
    <location>
        <begin position="110"/>
        <end position="127"/>
    </location>
</feature>
<sequence length="356" mass="40793">MDIEEPIDSPLISLDSNYSLQGCQVNKGFTYRYLPTVYLTVCLVGILANGLGLWNLCTNWKKWNGLNVLVCNLGVADLLYVITLPFLASYYINGGKWTFGLEFCRLTRCLFNANLYASIGFLTCISIQRYLGIVHPMRMIGRLHTKRCSLFVSAAVWAWVLIQIFPDLLFSKSNENATHCYDSTGNESLDKYLPYSFTVMVTGFAVPFLVILGCYSHVLVVLAKNQSVDATLKRRSIKLVVIVMVLFSVCFFPYHLFRNLNLLARRWHLRGTCTRTSKNIYLAYQLTRGMACMNSAINPLVYLVTNENFVMKFRTLSKRAWQSFSDMQTGRLRKQYDRKKLNIISCEERCEDSGFL</sequence>
<feature type="transmembrane region" description="Helical" evidence="5">
    <location>
        <begin position="69"/>
        <end position="90"/>
    </location>
</feature>
<dbReference type="Pfam" id="PF00001">
    <property type="entry name" value="7tm_1"/>
    <property type="match status" value="1"/>
</dbReference>
<evidence type="ECO:0000256" key="2">
    <source>
        <dbReference type="ARBA" id="ARBA00022692"/>
    </source>
</evidence>
<dbReference type="InterPro" id="IPR017452">
    <property type="entry name" value="GPCR_Rhodpsn_7TM"/>
</dbReference>
<evidence type="ECO:0000256" key="4">
    <source>
        <dbReference type="ARBA" id="ARBA00023136"/>
    </source>
</evidence>
<feature type="domain" description="G-protein coupled receptors family 1 profile" evidence="6">
    <location>
        <begin position="48"/>
        <end position="302"/>
    </location>
</feature>
<organism evidence="7 8">
    <name type="scientific">Pleurodeles waltl</name>
    <name type="common">Iberian ribbed newt</name>
    <dbReference type="NCBI Taxonomy" id="8319"/>
    <lineage>
        <taxon>Eukaryota</taxon>
        <taxon>Metazoa</taxon>
        <taxon>Chordata</taxon>
        <taxon>Craniata</taxon>
        <taxon>Vertebrata</taxon>
        <taxon>Euteleostomi</taxon>
        <taxon>Amphibia</taxon>
        <taxon>Batrachia</taxon>
        <taxon>Caudata</taxon>
        <taxon>Salamandroidea</taxon>
        <taxon>Salamandridae</taxon>
        <taxon>Pleurodelinae</taxon>
        <taxon>Pleurodeles</taxon>
    </lineage>
</organism>
<dbReference type="PROSITE" id="PS50262">
    <property type="entry name" value="G_PROTEIN_RECEP_F1_2"/>
    <property type="match status" value="1"/>
</dbReference>
<accession>A0AAV7PCH5</accession>
<gene>
    <name evidence="7" type="ORF">NDU88_001888</name>
</gene>
<dbReference type="PRINTS" id="PR01157">
    <property type="entry name" value="P2YPURNOCPTR"/>
</dbReference>
<feature type="transmembrane region" description="Helical" evidence="5">
    <location>
        <begin position="192"/>
        <end position="215"/>
    </location>
</feature>
<dbReference type="InterPro" id="IPR000276">
    <property type="entry name" value="GPCR_Rhodpsn"/>
</dbReference>
<protein>
    <recommendedName>
        <fullName evidence="6">G-protein coupled receptors family 1 profile domain-containing protein</fullName>
    </recommendedName>
</protein>
<dbReference type="SUPFAM" id="SSF81321">
    <property type="entry name" value="Family A G protein-coupled receptor-like"/>
    <property type="match status" value="1"/>
</dbReference>
<feature type="transmembrane region" description="Helical" evidence="5">
    <location>
        <begin position="148"/>
        <end position="165"/>
    </location>
</feature>
<dbReference type="PANTHER" id="PTHR24244">
    <property type="entry name" value="NEUROPEPTIDE S RECEPTOR"/>
    <property type="match status" value="1"/>
</dbReference>
<keyword evidence="3 5" id="KW-1133">Transmembrane helix</keyword>
<dbReference type="GO" id="GO:0016020">
    <property type="term" value="C:membrane"/>
    <property type="evidence" value="ECO:0007669"/>
    <property type="project" value="UniProtKB-SubCell"/>
</dbReference>
<evidence type="ECO:0000256" key="3">
    <source>
        <dbReference type="ARBA" id="ARBA00022989"/>
    </source>
</evidence>
<dbReference type="InterPro" id="IPR027294">
    <property type="entry name" value="NPS_rcpt"/>
</dbReference>
<keyword evidence="4 5" id="KW-0472">Membrane</keyword>
<comment type="caution">
    <text evidence="7">The sequence shown here is derived from an EMBL/GenBank/DDBJ whole genome shotgun (WGS) entry which is preliminary data.</text>
</comment>